<dbReference type="Proteomes" id="UP001196413">
    <property type="component" value="Unassembled WGS sequence"/>
</dbReference>
<accession>A0AAD5QI58</accession>
<evidence type="ECO:0000313" key="3">
    <source>
        <dbReference type="Proteomes" id="UP001196413"/>
    </source>
</evidence>
<feature type="region of interest" description="Disordered" evidence="1">
    <location>
        <begin position="1"/>
        <end position="21"/>
    </location>
</feature>
<dbReference type="EMBL" id="JAHQIW010000867">
    <property type="protein sequence ID" value="KAJ1350454.1"/>
    <property type="molecule type" value="Genomic_DNA"/>
</dbReference>
<evidence type="ECO:0000256" key="1">
    <source>
        <dbReference type="SAM" id="MobiDB-lite"/>
    </source>
</evidence>
<name>A0AAD5QI58_PARTN</name>
<evidence type="ECO:0000313" key="2">
    <source>
        <dbReference type="EMBL" id="KAJ1350454.1"/>
    </source>
</evidence>
<feature type="compositionally biased region" description="Basic and acidic residues" evidence="1">
    <location>
        <begin position="12"/>
        <end position="21"/>
    </location>
</feature>
<gene>
    <name evidence="2" type="ORF">KIN20_006247</name>
</gene>
<proteinExistence type="predicted"/>
<comment type="caution">
    <text evidence="2">The sequence shown here is derived from an EMBL/GenBank/DDBJ whole genome shotgun (WGS) entry which is preliminary data.</text>
</comment>
<protein>
    <submittedName>
        <fullName evidence="2">Uncharacterized protein</fullName>
    </submittedName>
</protein>
<dbReference type="AlphaFoldDB" id="A0AAD5QI58"/>
<sequence length="63" mass="7067">MNLFDDIAYRPTHGEGNRARAERPALKKAVVETSVSYPYSDLLTTTNNDNTNVVPTKQLSFHT</sequence>
<reference evidence="2" key="1">
    <citation type="submission" date="2021-06" db="EMBL/GenBank/DDBJ databases">
        <title>Parelaphostrongylus tenuis whole genome reference sequence.</title>
        <authorList>
            <person name="Garwood T.J."/>
            <person name="Larsen P.A."/>
            <person name="Fountain-Jones N.M."/>
            <person name="Garbe J.R."/>
            <person name="Macchietto M.G."/>
            <person name="Kania S.A."/>
            <person name="Gerhold R.W."/>
            <person name="Richards J.E."/>
            <person name="Wolf T.M."/>
        </authorList>
    </citation>
    <scope>NUCLEOTIDE SEQUENCE</scope>
    <source>
        <strain evidence="2">MNPRO001-30</strain>
        <tissue evidence="2">Meninges</tissue>
    </source>
</reference>
<keyword evidence="3" id="KW-1185">Reference proteome</keyword>
<organism evidence="2 3">
    <name type="scientific">Parelaphostrongylus tenuis</name>
    <name type="common">Meningeal worm</name>
    <dbReference type="NCBI Taxonomy" id="148309"/>
    <lineage>
        <taxon>Eukaryota</taxon>
        <taxon>Metazoa</taxon>
        <taxon>Ecdysozoa</taxon>
        <taxon>Nematoda</taxon>
        <taxon>Chromadorea</taxon>
        <taxon>Rhabditida</taxon>
        <taxon>Rhabditina</taxon>
        <taxon>Rhabditomorpha</taxon>
        <taxon>Strongyloidea</taxon>
        <taxon>Metastrongylidae</taxon>
        <taxon>Parelaphostrongylus</taxon>
    </lineage>
</organism>